<dbReference type="EMBL" id="BEGY01000007">
    <property type="protein sequence ID" value="GAX74411.1"/>
    <property type="molecule type" value="Genomic_DNA"/>
</dbReference>
<accession>A0A250WUB0</accession>
<dbReference type="Proteomes" id="UP000232323">
    <property type="component" value="Unassembled WGS sequence"/>
</dbReference>
<evidence type="ECO:0000313" key="4">
    <source>
        <dbReference type="Proteomes" id="UP000232323"/>
    </source>
</evidence>
<evidence type="ECO:0000313" key="3">
    <source>
        <dbReference type="EMBL" id="GAX74411.1"/>
    </source>
</evidence>
<feature type="chain" id="PRO_5012670888" evidence="2">
    <location>
        <begin position="29"/>
        <end position="317"/>
    </location>
</feature>
<keyword evidence="1" id="KW-1133">Transmembrane helix</keyword>
<reference evidence="3 4" key="1">
    <citation type="submission" date="2017-08" db="EMBL/GenBank/DDBJ databases">
        <title>Acidophilic green algal genome provides insights into adaptation to an acidic environment.</title>
        <authorList>
            <person name="Hirooka S."/>
            <person name="Hirose Y."/>
            <person name="Kanesaki Y."/>
            <person name="Higuchi S."/>
            <person name="Fujiwara T."/>
            <person name="Onuma R."/>
            <person name="Era A."/>
            <person name="Ohbayashi R."/>
            <person name="Uzuka A."/>
            <person name="Nozaki H."/>
            <person name="Yoshikawa H."/>
            <person name="Miyagishima S.Y."/>
        </authorList>
    </citation>
    <scope>NUCLEOTIDE SEQUENCE [LARGE SCALE GENOMIC DNA]</scope>
    <source>
        <strain evidence="3 4">NIES-2499</strain>
    </source>
</reference>
<keyword evidence="1" id="KW-0812">Transmembrane</keyword>
<protein>
    <submittedName>
        <fullName evidence="3">Uncharacterized protein</fullName>
    </submittedName>
</protein>
<name>A0A250WUB0_9CHLO</name>
<feature type="signal peptide" evidence="2">
    <location>
        <begin position="1"/>
        <end position="28"/>
    </location>
</feature>
<keyword evidence="4" id="KW-1185">Reference proteome</keyword>
<dbReference type="AlphaFoldDB" id="A0A250WUB0"/>
<keyword evidence="2" id="KW-0732">Signal</keyword>
<keyword evidence="1" id="KW-0472">Membrane</keyword>
<evidence type="ECO:0000256" key="2">
    <source>
        <dbReference type="SAM" id="SignalP"/>
    </source>
</evidence>
<feature type="transmembrane region" description="Helical" evidence="1">
    <location>
        <begin position="296"/>
        <end position="315"/>
    </location>
</feature>
<proteinExistence type="predicted"/>
<comment type="caution">
    <text evidence="3">The sequence shown here is derived from an EMBL/GenBank/DDBJ whole genome shotgun (WGS) entry which is preliminary data.</text>
</comment>
<gene>
    <name evidence="3" type="ORF">CEUSTIGMA_g1859.t1</name>
</gene>
<organism evidence="3 4">
    <name type="scientific">Chlamydomonas eustigma</name>
    <dbReference type="NCBI Taxonomy" id="1157962"/>
    <lineage>
        <taxon>Eukaryota</taxon>
        <taxon>Viridiplantae</taxon>
        <taxon>Chlorophyta</taxon>
        <taxon>core chlorophytes</taxon>
        <taxon>Chlorophyceae</taxon>
        <taxon>CS clade</taxon>
        <taxon>Chlamydomonadales</taxon>
        <taxon>Chlamydomonadaceae</taxon>
        <taxon>Chlamydomonas</taxon>
    </lineage>
</organism>
<sequence>MIKACSSASIVLMQLLALSLLLIINVEAQSSPPPPSGPSIPCYSNYINDFALGTSAHTYTAVASAASGQCCAICSTNGQYYAYGTSSISVNGNYVFAVNDTTQCANAAALSTNTRVVVLPDGLQPFEVSSFTCSVCTSSNCNVAPGVATAPTLSVTPTLAGATNCYSTSPAFGLSVFLGSYSNYEAKAEFELYGSCCAKCVLPGTVYYTNPSTLQQYSLSGVIAASIPELTGIFSGTILNQCIQGASITTPPIEGLSVSNLTCTMYNSTYGNGPAPTTILTVTGGGSLSVQPRSTLFVSGAAMLVFFMVVFASSWEH</sequence>
<evidence type="ECO:0000256" key="1">
    <source>
        <dbReference type="SAM" id="Phobius"/>
    </source>
</evidence>